<gene>
    <name evidence="2" type="ORF">GCM10011360_37990</name>
</gene>
<name>A0A917AEW1_9RHOB</name>
<dbReference type="EMBL" id="BMFJ01000002">
    <property type="protein sequence ID" value="GGE47149.1"/>
    <property type="molecule type" value="Genomic_DNA"/>
</dbReference>
<feature type="transmembrane region" description="Helical" evidence="1">
    <location>
        <begin position="39"/>
        <end position="63"/>
    </location>
</feature>
<feature type="transmembrane region" description="Helical" evidence="1">
    <location>
        <begin position="12"/>
        <end position="33"/>
    </location>
</feature>
<evidence type="ECO:0000313" key="2">
    <source>
        <dbReference type="EMBL" id="GGE47149.1"/>
    </source>
</evidence>
<reference evidence="3" key="1">
    <citation type="journal article" date="2019" name="Int. J. Syst. Evol. Microbiol.">
        <title>The Global Catalogue of Microorganisms (GCM) 10K type strain sequencing project: providing services to taxonomists for standard genome sequencing and annotation.</title>
        <authorList>
            <consortium name="The Broad Institute Genomics Platform"/>
            <consortium name="The Broad Institute Genome Sequencing Center for Infectious Disease"/>
            <person name="Wu L."/>
            <person name="Ma J."/>
        </authorList>
    </citation>
    <scope>NUCLEOTIDE SEQUENCE [LARGE SCALE GENOMIC DNA]</scope>
    <source>
        <strain evidence="3">CGMCC 1.12664</strain>
    </source>
</reference>
<accession>A0A917AEW1</accession>
<evidence type="ECO:0000313" key="3">
    <source>
        <dbReference type="Proteomes" id="UP000612855"/>
    </source>
</evidence>
<dbReference type="Proteomes" id="UP000612855">
    <property type="component" value="Unassembled WGS sequence"/>
</dbReference>
<keyword evidence="1" id="KW-0812">Transmembrane</keyword>
<protein>
    <submittedName>
        <fullName evidence="2">Uncharacterized protein</fullName>
    </submittedName>
</protein>
<comment type="caution">
    <text evidence="2">The sequence shown here is derived from an EMBL/GenBank/DDBJ whole genome shotgun (WGS) entry which is preliminary data.</text>
</comment>
<sequence>MTCDDHSKQPRASFLGALILAAVPAYLLAFVALLAGFGFLWSLAVLCLSGGALTLLISVAQVLNRRDSREELALA</sequence>
<keyword evidence="3" id="KW-1185">Reference proteome</keyword>
<proteinExistence type="predicted"/>
<keyword evidence="1" id="KW-1133">Transmembrane helix</keyword>
<organism evidence="2 3">
    <name type="scientific">Primorskyibacter flagellatus</name>
    <dbReference type="NCBI Taxonomy" id="1387277"/>
    <lineage>
        <taxon>Bacteria</taxon>
        <taxon>Pseudomonadati</taxon>
        <taxon>Pseudomonadota</taxon>
        <taxon>Alphaproteobacteria</taxon>
        <taxon>Rhodobacterales</taxon>
        <taxon>Roseobacteraceae</taxon>
        <taxon>Primorskyibacter</taxon>
    </lineage>
</organism>
<keyword evidence="1" id="KW-0472">Membrane</keyword>
<dbReference type="RefSeq" id="WP_188479393.1">
    <property type="nucleotide sequence ID" value="NZ_BMFJ01000002.1"/>
</dbReference>
<dbReference type="AlphaFoldDB" id="A0A917AEW1"/>
<evidence type="ECO:0000256" key="1">
    <source>
        <dbReference type="SAM" id="Phobius"/>
    </source>
</evidence>